<dbReference type="GO" id="GO:0005886">
    <property type="term" value="C:plasma membrane"/>
    <property type="evidence" value="ECO:0007669"/>
    <property type="project" value="UniProtKB-SubCell"/>
</dbReference>
<dbReference type="GO" id="GO:0016614">
    <property type="term" value="F:oxidoreductase activity, acting on CH-OH group of donors"/>
    <property type="evidence" value="ECO:0007669"/>
    <property type="project" value="InterPro"/>
</dbReference>
<dbReference type="SUPFAM" id="SSF46626">
    <property type="entry name" value="Cytochrome c"/>
    <property type="match status" value="3"/>
</dbReference>
<feature type="domain" description="Cytochrome c" evidence="11">
    <location>
        <begin position="43"/>
        <end position="146"/>
    </location>
</feature>
<evidence type="ECO:0000256" key="9">
    <source>
        <dbReference type="PIRSR" id="PIRSR000018-50"/>
    </source>
</evidence>
<dbReference type="GO" id="GO:0009055">
    <property type="term" value="F:electron transfer activity"/>
    <property type="evidence" value="ECO:0007669"/>
    <property type="project" value="InterPro"/>
</dbReference>
<evidence type="ECO:0000256" key="10">
    <source>
        <dbReference type="PIRSR" id="PIRSR000018-51"/>
    </source>
</evidence>
<dbReference type="Proteomes" id="UP000052052">
    <property type="component" value="Unassembled WGS sequence"/>
</dbReference>
<comment type="subcellular location">
    <subcellularLocation>
        <location evidence="1">Cell membrane</location>
    </subcellularLocation>
</comment>
<dbReference type="GO" id="GO:0005506">
    <property type="term" value="F:iron ion binding"/>
    <property type="evidence" value="ECO:0007669"/>
    <property type="project" value="InterPro"/>
</dbReference>
<keyword evidence="5" id="KW-0732">Signal</keyword>
<evidence type="ECO:0000256" key="3">
    <source>
        <dbReference type="ARBA" id="ARBA00022617"/>
    </source>
</evidence>
<dbReference type="PROSITE" id="PS51007">
    <property type="entry name" value="CYTC"/>
    <property type="match status" value="3"/>
</dbReference>
<keyword evidence="4 10" id="KW-0479">Metal-binding</keyword>
<name>A0A0R0CGR7_9GAMM</name>
<dbReference type="InterPro" id="IPR009056">
    <property type="entry name" value="Cyt_c-like_dom"/>
</dbReference>
<dbReference type="PATRIC" id="fig|344882.3.peg.1015"/>
<dbReference type="InterPro" id="IPR014353">
    <property type="entry name" value="Membr-bd_ADH_cyt_c"/>
</dbReference>
<feature type="binding site" description="covalent" evidence="9">
    <location>
        <position position="57"/>
    </location>
    <ligand>
        <name>heme c</name>
        <dbReference type="ChEBI" id="CHEBI:61717"/>
        <label>1</label>
    </ligand>
</feature>
<evidence type="ECO:0000256" key="5">
    <source>
        <dbReference type="ARBA" id="ARBA00022729"/>
    </source>
</evidence>
<dbReference type="AlphaFoldDB" id="A0A0R0CGR7"/>
<keyword evidence="8" id="KW-0472">Membrane</keyword>
<dbReference type="PANTHER" id="PTHR35008">
    <property type="entry name" value="BLL4482 PROTEIN-RELATED"/>
    <property type="match status" value="1"/>
</dbReference>
<accession>A0A0R0CGR7</accession>
<feature type="binding site" description="covalent" evidence="9">
    <location>
        <position position="60"/>
    </location>
    <ligand>
        <name>heme c</name>
        <dbReference type="ChEBI" id="CHEBI:61717"/>
        <label>1</label>
    </ligand>
</feature>
<evidence type="ECO:0000256" key="2">
    <source>
        <dbReference type="ARBA" id="ARBA00022475"/>
    </source>
</evidence>
<evidence type="ECO:0000256" key="6">
    <source>
        <dbReference type="ARBA" id="ARBA00022737"/>
    </source>
</evidence>
<feature type="binding site" description="covalent" evidence="9">
    <location>
        <position position="203"/>
    </location>
    <ligand>
        <name>heme c</name>
        <dbReference type="ChEBI" id="CHEBI:61717"/>
        <label>2</label>
    </ligand>
</feature>
<dbReference type="STRING" id="344882.ABB29_13175"/>
<gene>
    <name evidence="12" type="ORF">ABB29_13175</name>
</gene>
<evidence type="ECO:0000256" key="4">
    <source>
        <dbReference type="ARBA" id="ARBA00022723"/>
    </source>
</evidence>
<keyword evidence="3 9" id="KW-0349">Heme</keyword>
<feature type="binding site" description="axial binding residue" evidence="10">
    <location>
        <position position="61"/>
    </location>
    <ligand>
        <name>heme c</name>
        <dbReference type="ChEBI" id="CHEBI:61717"/>
        <label>1</label>
    </ligand>
    <ligandPart>
        <name>Fe</name>
        <dbReference type="ChEBI" id="CHEBI:18248"/>
    </ligandPart>
</feature>
<dbReference type="Pfam" id="PF00034">
    <property type="entry name" value="Cytochrom_C"/>
    <property type="match status" value="1"/>
</dbReference>
<keyword evidence="2" id="KW-1003">Cell membrane</keyword>
<keyword evidence="7 10" id="KW-0408">Iron</keyword>
<evidence type="ECO:0000259" key="11">
    <source>
        <dbReference type="PROSITE" id="PS51007"/>
    </source>
</evidence>
<dbReference type="Gene3D" id="1.10.760.10">
    <property type="entry name" value="Cytochrome c-like domain"/>
    <property type="match status" value="3"/>
</dbReference>
<evidence type="ECO:0000313" key="12">
    <source>
        <dbReference type="EMBL" id="KRG68278.1"/>
    </source>
</evidence>
<evidence type="ECO:0000256" key="7">
    <source>
        <dbReference type="ARBA" id="ARBA00023004"/>
    </source>
</evidence>
<protein>
    <submittedName>
        <fullName evidence="12">Aldehyde dehydrogenase</fullName>
    </submittedName>
</protein>
<keyword evidence="6" id="KW-0677">Repeat</keyword>
<dbReference type="Pfam" id="PF13442">
    <property type="entry name" value="Cytochrome_CBB3"/>
    <property type="match status" value="1"/>
</dbReference>
<feature type="domain" description="Cytochrome c" evidence="11">
    <location>
        <begin position="323"/>
        <end position="410"/>
    </location>
</feature>
<comment type="cofactor">
    <cofactor evidence="9">
        <name>heme c</name>
        <dbReference type="ChEBI" id="CHEBI:61717"/>
    </cofactor>
    <text evidence="9">Binds 3 heme c groups covalently per subunit.</text>
</comment>
<evidence type="ECO:0000256" key="1">
    <source>
        <dbReference type="ARBA" id="ARBA00004236"/>
    </source>
</evidence>
<feature type="binding site" description="covalent" evidence="9">
    <location>
        <position position="336"/>
    </location>
    <ligand>
        <name>heme c</name>
        <dbReference type="ChEBI" id="CHEBI:61717"/>
        <label>3</label>
    </ligand>
</feature>
<evidence type="ECO:0000256" key="8">
    <source>
        <dbReference type="ARBA" id="ARBA00023136"/>
    </source>
</evidence>
<dbReference type="InterPro" id="IPR036909">
    <property type="entry name" value="Cyt_c-like_dom_sf"/>
</dbReference>
<feature type="domain" description="Cytochrome c" evidence="11">
    <location>
        <begin position="188"/>
        <end position="297"/>
    </location>
</feature>
<dbReference type="RefSeq" id="WP_057659829.1">
    <property type="nucleotide sequence ID" value="NZ_LDJL01000015.1"/>
</dbReference>
<proteinExistence type="predicted"/>
<sequence>MLKRIMIVLLGMATLAVIGIFALAYRPAIGPVAVPAASSFAPGLIARGQQLAGAGYCATCHTRRGGEPYAGGLPFPTPFGTMYSTNITPDPVTGIGQWSEEAFRRAMHQGVARDGSHLFPTFPYQHFNLITDEDISALYAFIMTRKPVVAEARKSDIPFPLNVRALQAGWKLLNFREGQYGPVDGKDAQWNRGAYLAEGLGHCSACHSPRNKLGAEKSGDQRYAGAEIDHWYAPPLTAANPAAVPWTPDELYQYLREGATPLHGVATDVMSDVIQKGLSELPDQDIRALATYFADRMGTSGASIDRDVINGELAKANLAQHSPQRDGGQALYLAACSSCHYNNDAGPQLQRPELGINTAITADDPTTLLRVILQGVSVDQGLPGVMMPGFGHSMSDAQVAQLAAWLRSSRSDRPAWPDLEQRVTRLRKDLAASER</sequence>
<dbReference type="GO" id="GO:0020037">
    <property type="term" value="F:heme binding"/>
    <property type="evidence" value="ECO:0007669"/>
    <property type="project" value="InterPro"/>
</dbReference>
<dbReference type="PANTHER" id="PTHR35008:SF8">
    <property type="entry name" value="ALCOHOL DEHYDROGENASE CYTOCHROME C SUBUNIT"/>
    <property type="match status" value="1"/>
</dbReference>
<evidence type="ECO:0000313" key="13">
    <source>
        <dbReference type="Proteomes" id="UP000052052"/>
    </source>
</evidence>
<reference evidence="12 13" key="1">
    <citation type="submission" date="2015-05" db="EMBL/GenBank/DDBJ databases">
        <title>Genome sequencing and analysis of members of genus Stenotrophomonas.</title>
        <authorList>
            <person name="Patil P.P."/>
            <person name="Midha S."/>
            <person name="Patil P.B."/>
        </authorList>
    </citation>
    <scope>NUCLEOTIDE SEQUENCE [LARGE SCALE GENOMIC DNA]</scope>
    <source>
        <strain evidence="12 13">DSM 21858</strain>
    </source>
</reference>
<feature type="binding site" description="axial binding residue" evidence="10">
    <location>
        <position position="207"/>
    </location>
    <ligand>
        <name>heme c</name>
        <dbReference type="ChEBI" id="CHEBI:61717"/>
        <label>2</label>
    </ligand>
    <ligandPart>
        <name>Fe</name>
        <dbReference type="ChEBI" id="CHEBI:18248"/>
    </ligandPart>
</feature>
<dbReference type="PIRSF" id="PIRSF000018">
    <property type="entry name" value="Mb_ADH_cyt_c"/>
    <property type="match status" value="1"/>
</dbReference>
<feature type="binding site" description="axial binding residue" evidence="10">
    <location>
        <position position="340"/>
    </location>
    <ligand>
        <name>heme c</name>
        <dbReference type="ChEBI" id="CHEBI:61717"/>
        <label>3</label>
    </ligand>
    <ligandPart>
        <name>Fe</name>
        <dbReference type="ChEBI" id="CHEBI:18248"/>
    </ligandPart>
</feature>
<dbReference type="EMBL" id="LDJL01000015">
    <property type="protein sequence ID" value="KRG68278.1"/>
    <property type="molecule type" value="Genomic_DNA"/>
</dbReference>
<dbReference type="InterPro" id="IPR051459">
    <property type="entry name" value="Cytochrome_c-type_DH"/>
</dbReference>
<organism evidence="12 13">
    <name type="scientific">Pseudoxanthomonas dokdonensis</name>
    <dbReference type="NCBI Taxonomy" id="344882"/>
    <lineage>
        <taxon>Bacteria</taxon>
        <taxon>Pseudomonadati</taxon>
        <taxon>Pseudomonadota</taxon>
        <taxon>Gammaproteobacteria</taxon>
        <taxon>Lysobacterales</taxon>
        <taxon>Lysobacteraceae</taxon>
        <taxon>Pseudoxanthomonas</taxon>
    </lineage>
</organism>
<comment type="caution">
    <text evidence="12">The sequence shown here is derived from an EMBL/GenBank/DDBJ whole genome shotgun (WGS) entry which is preliminary data.</text>
</comment>
<keyword evidence="13" id="KW-1185">Reference proteome</keyword>
<feature type="binding site" description="covalent" evidence="9">
    <location>
        <position position="339"/>
    </location>
    <ligand>
        <name>heme c</name>
        <dbReference type="ChEBI" id="CHEBI:61717"/>
        <label>3</label>
    </ligand>
</feature>
<feature type="binding site" description="covalent" evidence="9">
    <location>
        <position position="206"/>
    </location>
    <ligand>
        <name>heme c</name>
        <dbReference type="ChEBI" id="CHEBI:61717"/>
        <label>2</label>
    </ligand>
</feature>
<dbReference type="OrthoDB" id="9811281at2"/>